<reference evidence="1" key="2">
    <citation type="submission" date="2022-01" db="EMBL/GenBank/DDBJ databases">
        <authorList>
            <person name="Yamashiro T."/>
            <person name="Shiraishi A."/>
            <person name="Satake H."/>
            <person name="Nakayama K."/>
        </authorList>
    </citation>
    <scope>NUCLEOTIDE SEQUENCE</scope>
</reference>
<comment type="caution">
    <text evidence="1">The sequence shown here is derived from an EMBL/GenBank/DDBJ whole genome shotgun (WGS) entry which is preliminary data.</text>
</comment>
<evidence type="ECO:0000313" key="1">
    <source>
        <dbReference type="EMBL" id="GJT08694.1"/>
    </source>
</evidence>
<proteinExistence type="predicted"/>
<dbReference type="Proteomes" id="UP001151760">
    <property type="component" value="Unassembled WGS sequence"/>
</dbReference>
<evidence type="ECO:0000313" key="2">
    <source>
        <dbReference type="Proteomes" id="UP001151760"/>
    </source>
</evidence>
<protein>
    <submittedName>
        <fullName evidence="1">Uncharacterized protein</fullName>
    </submittedName>
</protein>
<gene>
    <name evidence="1" type="ORF">Tco_0843156</name>
</gene>
<keyword evidence="2" id="KW-1185">Reference proteome</keyword>
<organism evidence="1 2">
    <name type="scientific">Tanacetum coccineum</name>
    <dbReference type="NCBI Taxonomy" id="301880"/>
    <lineage>
        <taxon>Eukaryota</taxon>
        <taxon>Viridiplantae</taxon>
        <taxon>Streptophyta</taxon>
        <taxon>Embryophyta</taxon>
        <taxon>Tracheophyta</taxon>
        <taxon>Spermatophyta</taxon>
        <taxon>Magnoliopsida</taxon>
        <taxon>eudicotyledons</taxon>
        <taxon>Gunneridae</taxon>
        <taxon>Pentapetalae</taxon>
        <taxon>asterids</taxon>
        <taxon>campanulids</taxon>
        <taxon>Asterales</taxon>
        <taxon>Asteraceae</taxon>
        <taxon>Asteroideae</taxon>
        <taxon>Anthemideae</taxon>
        <taxon>Anthemidinae</taxon>
        <taxon>Tanacetum</taxon>
    </lineage>
</organism>
<accession>A0ABQ5B714</accession>
<reference evidence="1" key="1">
    <citation type="journal article" date="2022" name="Int. J. Mol. Sci.">
        <title>Draft Genome of Tanacetum Coccineum: Genomic Comparison of Closely Related Tanacetum-Family Plants.</title>
        <authorList>
            <person name="Yamashiro T."/>
            <person name="Shiraishi A."/>
            <person name="Nakayama K."/>
            <person name="Satake H."/>
        </authorList>
    </citation>
    <scope>NUCLEOTIDE SEQUENCE</scope>
</reference>
<sequence>MTETASCSRPLAAVDSGNHGSVYTAVVPVSNVPKAASAGLISNKTIKKLHHTVDCYRTAILNITSWRILQAQRIRHRYQYGVSWGMDTAYRLPVQDLTEKKTTTLVKYLRSGNFKVLESQNFRRRSTSNSCYISHG</sequence>
<name>A0ABQ5B714_9ASTR</name>
<dbReference type="EMBL" id="BQNB010012850">
    <property type="protein sequence ID" value="GJT08694.1"/>
    <property type="molecule type" value="Genomic_DNA"/>
</dbReference>